<name>A0AAW4NDH4_9BACT</name>
<evidence type="ECO:0000313" key="2">
    <source>
        <dbReference type="Proteomes" id="UP001196316"/>
    </source>
</evidence>
<proteinExistence type="predicted"/>
<dbReference type="EMBL" id="JAHOEP010000061">
    <property type="protein sequence ID" value="MBV3409517.1"/>
    <property type="molecule type" value="Genomic_DNA"/>
</dbReference>
<dbReference type="Proteomes" id="UP001196316">
    <property type="component" value="Unassembled WGS sequence"/>
</dbReference>
<gene>
    <name evidence="1" type="ORF">KSW80_14130</name>
</gene>
<dbReference type="AlphaFoldDB" id="A0AAW4NDH4"/>
<reference evidence="1" key="1">
    <citation type="submission" date="2021-06" db="EMBL/GenBank/DDBJ databases">
        <title>Collection of gut derived symbiotic bacterial strains cultured from healthy donors.</title>
        <authorList>
            <person name="Lin H."/>
            <person name="Littmann E."/>
            <person name="Pamer E.G."/>
        </authorList>
    </citation>
    <scope>NUCLEOTIDE SEQUENCE</scope>
    <source>
        <strain evidence="1">MSK.21.60</strain>
    </source>
</reference>
<comment type="caution">
    <text evidence="1">The sequence shown here is derived from an EMBL/GenBank/DDBJ whole genome shotgun (WGS) entry which is preliminary data.</text>
</comment>
<protein>
    <submittedName>
        <fullName evidence="1">Uncharacterized protein</fullName>
    </submittedName>
</protein>
<dbReference type="RefSeq" id="WP_217327145.1">
    <property type="nucleotide sequence ID" value="NZ_CP134815.1"/>
</dbReference>
<evidence type="ECO:0000313" key="1">
    <source>
        <dbReference type="EMBL" id="MBV3409517.1"/>
    </source>
</evidence>
<organism evidence="1 2">
    <name type="scientific">Segatella copri</name>
    <dbReference type="NCBI Taxonomy" id="165179"/>
    <lineage>
        <taxon>Bacteria</taxon>
        <taxon>Pseudomonadati</taxon>
        <taxon>Bacteroidota</taxon>
        <taxon>Bacteroidia</taxon>
        <taxon>Bacteroidales</taxon>
        <taxon>Prevotellaceae</taxon>
        <taxon>Segatella</taxon>
    </lineage>
</organism>
<accession>A0AAW4NDH4</accession>
<sequence>MNKYKKYKRRAFLQRQSFRFNANLHRLRCRRIVIEAILREKRHQGFQKRKLEKEQKKAAKHPISLTVPQDFRLLVNPQECTQFFRSLQKMENAYRLSGDFLQLNLEMSDIENIDFAAVMMLESICEDLSHVNCNVHGNSPKNKEALLFLHDAGFYNMKFDKYGRKILDPGNRHIIEIQMGQQKILISNIMSFIELMDKTKKHIGANECLYVNNYIAILKEICGNSTEWGHNVRRNWTVAAKFEEHQVQFVALDLGQGIIKSLSKRFKTKMQDFFSNKSSAEVLRAVFEEYYGSKSKDPNRNQGLPLIKRCSESHIIKDLVVLSNNALVDFNEKSHDLTFDRNNKGLKGTLYSWGVDMNCLNSKLQ</sequence>